<evidence type="ECO:0000256" key="1">
    <source>
        <dbReference type="SAM" id="Phobius"/>
    </source>
</evidence>
<dbReference type="EMBL" id="BLAD01000058">
    <property type="protein sequence ID" value="GES02447.1"/>
    <property type="molecule type" value="Genomic_DNA"/>
</dbReference>
<comment type="caution">
    <text evidence="2">The sequence shown here is derived from an EMBL/GenBank/DDBJ whole genome shotgun (WGS) entry which is preliminary data.</text>
</comment>
<organism evidence="2 3">
    <name type="scientific">Acrocarpospora corrugata</name>
    <dbReference type="NCBI Taxonomy" id="35763"/>
    <lineage>
        <taxon>Bacteria</taxon>
        <taxon>Bacillati</taxon>
        <taxon>Actinomycetota</taxon>
        <taxon>Actinomycetes</taxon>
        <taxon>Streptosporangiales</taxon>
        <taxon>Streptosporangiaceae</taxon>
        <taxon>Acrocarpospora</taxon>
    </lineage>
</organism>
<dbReference type="Pfam" id="PF05145">
    <property type="entry name" value="AbrB"/>
    <property type="match status" value="1"/>
</dbReference>
<feature type="transmembrane region" description="Helical" evidence="1">
    <location>
        <begin position="43"/>
        <end position="61"/>
    </location>
</feature>
<gene>
    <name evidence="2" type="ORF">Acor_45130</name>
</gene>
<dbReference type="PIRSF" id="PIRSF038991">
    <property type="entry name" value="Protein_AbrB"/>
    <property type="match status" value="1"/>
</dbReference>
<reference evidence="2 3" key="1">
    <citation type="submission" date="2019-10" db="EMBL/GenBank/DDBJ databases">
        <title>Whole genome shotgun sequence of Acrocarpospora corrugata NBRC 13972.</title>
        <authorList>
            <person name="Ichikawa N."/>
            <person name="Kimura A."/>
            <person name="Kitahashi Y."/>
            <person name="Komaki H."/>
            <person name="Oguchi A."/>
        </authorList>
    </citation>
    <scope>NUCLEOTIDE SEQUENCE [LARGE SCALE GENOMIC DNA]</scope>
    <source>
        <strain evidence="2 3">NBRC 13972</strain>
    </source>
</reference>
<dbReference type="GO" id="GO:0010468">
    <property type="term" value="P:regulation of gene expression"/>
    <property type="evidence" value="ECO:0007669"/>
    <property type="project" value="InterPro"/>
</dbReference>
<dbReference type="InterPro" id="IPR017516">
    <property type="entry name" value="AbrB_dup"/>
</dbReference>
<feature type="transmembrane region" description="Helical" evidence="1">
    <location>
        <begin position="98"/>
        <end position="117"/>
    </location>
</feature>
<keyword evidence="1" id="KW-1133">Transmembrane helix</keyword>
<keyword evidence="1" id="KW-0472">Membrane</keyword>
<dbReference type="PANTHER" id="PTHR38457">
    <property type="entry name" value="REGULATOR ABRB-RELATED"/>
    <property type="match status" value="1"/>
</dbReference>
<proteinExistence type="predicted"/>
<name>A0A5M3VZZ6_9ACTN</name>
<evidence type="ECO:0000313" key="3">
    <source>
        <dbReference type="Proteomes" id="UP000334990"/>
    </source>
</evidence>
<evidence type="ECO:0000313" key="2">
    <source>
        <dbReference type="EMBL" id="GES02447.1"/>
    </source>
</evidence>
<feature type="transmembrane region" description="Helical" evidence="1">
    <location>
        <begin position="252"/>
        <end position="270"/>
    </location>
</feature>
<feature type="transmembrane region" description="Helical" evidence="1">
    <location>
        <begin position="73"/>
        <end position="92"/>
    </location>
</feature>
<feature type="transmembrane region" description="Helical" evidence="1">
    <location>
        <begin position="282"/>
        <end position="306"/>
    </location>
</feature>
<feature type="transmembrane region" description="Helical" evidence="1">
    <location>
        <begin position="229"/>
        <end position="246"/>
    </location>
</feature>
<accession>A0A5M3VZZ6</accession>
<protein>
    <submittedName>
        <fullName evidence="2">AbrB family transcriptional regulator</fullName>
    </submittedName>
</protein>
<dbReference type="AlphaFoldDB" id="A0A5M3VZZ6"/>
<dbReference type="NCBIfam" id="TIGR03082">
    <property type="entry name" value="Gneg_AbrB_dup"/>
    <property type="match status" value="1"/>
</dbReference>
<dbReference type="GO" id="GO:0016020">
    <property type="term" value="C:membrane"/>
    <property type="evidence" value="ECO:0007669"/>
    <property type="project" value="InterPro"/>
</dbReference>
<keyword evidence="1" id="KW-0812">Transmembrane</keyword>
<keyword evidence="3" id="KW-1185">Reference proteome</keyword>
<sequence>MRVGWALGGDVRRVGVFVAWTAVLPIMVLAGELGEPAVPSPHMLIPLLLGLVIALTGLVRHHPPGPLNRGSQVLLGVLMGTYLDVPALSGVAGSIAPLAAVTLATLLLCQVAAYAMVRFGGMDRATATLGMIAGGSAAAVASAEDLKADGRMVAFMQYLRLGFVMASTPVLLNWITLPPRAAAGGGAAGGGAWQLVSGPNQVEGLVVLASLALLGLFLGSRLRLPSPAMLGPMLVSGVVTATGLAHGFAPSGILRTLLFTMIGLDVGLRFSRQAIGRLRRILPAALVCTVTISAACAALAWTLSVFTHIPFGDSYLATTPGGINAVLATASSAHANLPLISSVQSLRLFEMALLAPVLIRLTTRGRASSVTGRGDVR</sequence>
<feature type="transmembrane region" description="Helical" evidence="1">
    <location>
        <begin position="204"/>
        <end position="222"/>
    </location>
</feature>
<dbReference type="PANTHER" id="PTHR38457:SF1">
    <property type="entry name" value="REGULATOR ABRB-RELATED"/>
    <property type="match status" value="1"/>
</dbReference>
<dbReference type="OrthoDB" id="5188485at2"/>
<feature type="transmembrane region" description="Helical" evidence="1">
    <location>
        <begin position="158"/>
        <end position="177"/>
    </location>
</feature>
<dbReference type="Proteomes" id="UP000334990">
    <property type="component" value="Unassembled WGS sequence"/>
</dbReference>
<dbReference type="InterPro" id="IPR007820">
    <property type="entry name" value="AbrB_fam"/>
</dbReference>
<feature type="transmembrane region" description="Helical" evidence="1">
    <location>
        <begin position="12"/>
        <end position="31"/>
    </location>
</feature>